<dbReference type="EMBL" id="GL883009">
    <property type="protein sequence ID" value="EGG22564.1"/>
    <property type="molecule type" value="Genomic_DNA"/>
</dbReference>
<evidence type="ECO:0000256" key="10">
    <source>
        <dbReference type="PIRSR" id="PIRSR606689-2"/>
    </source>
</evidence>
<dbReference type="OMA" id="HYYECAD"/>
<dbReference type="SMART" id="SM00177">
    <property type="entry name" value="ARF"/>
    <property type="match status" value="1"/>
</dbReference>
<feature type="binding site" evidence="10">
    <location>
        <position position="48"/>
    </location>
    <ligand>
        <name>Mg(2+)</name>
        <dbReference type="ChEBI" id="CHEBI:18420"/>
    </ligand>
</feature>
<dbReference type="GO" id="GO:0015031">
    <property type="term" value="P:protein transport"/>
    <property type="evidence" value="ECO:0007669"/>
    <property type="project" value="UniProtKB-KW"/>
</dbReference>
<evidence type="ECO:0000256" key="11">
    <source>
        <dbReference type="RuleBase" id="RU003925"/>
    </source>
</evidence>
<comment type="function">
    <text evidence="8">GTP-binding protein that may be involved in protein trafficking. May modulate vesicle budding and uncoating within the Golgi apparatus.</text>
</comment>
<evidence type="ECO:0000256" key="2">
    <source>
        <dbReference type="ARBA" id="ARBA00010290"/>
    </source>
</evidence>
<protein>
    <recommendedName>
        <fullName evidence="14">ADP-ribosylation like factor</fullName>
    </recommendedName>
</protein>
<keyword evidence="10" id="KW-0460">Magnesium</keyword>
<comment type="subcellular location">
    <subcellularLocation>
        <location evidence="1">Golgi apparatus</location>
    </subcellularLocation>
</comment>
<dbReference type="InterPro" id="IPR006689">
    <property type="entry name" value="Small_GTPase_ARF/SAR"/>
</dbReference>
<dbReference type="OrthoDB" id="2011769at2759"/>
<dbReference type="AlphaFoldDB" id="F4PQA1"/>
<evidence type="ECO:0008006" key="14">
    <source>
        <dbReference type="Google" id="ProtNLM"/>
    </source>
</evidence>
<dbReference type="Gene3D" id="3.40.50.300">
    <property type="entry name" value="P-loop containing nucleotide triphosphate hydrolases"/>
    <property type="match status" value="1"/>
</dbReference>
<proteinExistence type="inferred from homology"/>
<dbReference type="GO" id="GO:0005794">
    <property type="term" value="C:Golgi apparatus"/>
    <property type="evidence" value="ECO:0007669"/>
    <property type="project" value="UniProtKB-SubCell"/>
</dbReference>
<evidence type="ECO:0000256" key="8">
    <source>
        <dbReference type="ARBA" id="ARBA00059050"/>
    </source>
</evidence>
<evidence type="ECO:0000256" key="4">
    <source>
        <dbReference type="ARBA" id="ARBA00022892"/>
    </source>
</evidence>
<evidence type="ECO:0000256" key="9">
    <source>
        <dbReference type="PIRSR" id="PIRSR606689-1"/>
    </source>
</evidence>
<keyword evidence="7 9" id="KW-0342">GTP-binding</keyword>
<evidence type="ECO:0000256" key="6">
    <source>
        <dbReference type="ARBA" id="ARBA00023034"/>
    </source>
</evidence>
<name>F4PQA1_CACFS</name>
<keyword evidence="6" id="KW-0333">Golgi apparatus</keyword>
<dbReference type="RefSeq" id="XP_004360415.1">
    <property type="nucleotide sequence ID" value="XM_004360358.1"/>
</dbReference>
<dbReference type="KEGG" id="dfa:DFA_04694"/>
<sequence length="191" mass="21179">MGLIYSLLSNFGNKERQYRILMLGIDAAGKTTLLYHMKLGEPVTTIPTIGFNVETIQLASNAVLTIWDVSGGCPALWKYYLESTDALIYVVDASDRDRLEETTQHMMNLLANEALKNIVLLVLANKADLNNAISSSQLANEMGLYSLDIKWHIQSTVATTGQGISQGLEWLNNTLQKLPPPKPIPYLLTKQ</sequence>
<comment type="similarity">
    <text evidence="2 11">Belongs to the small GTPase superfamily. Arf family.</text>
</comment>
<dbReference type="NCBIfam" id="TIGR00231">
    <property type="entry name" value="small_GTP"/>
    <property type="match status" value="1"/>
</dbReference>
<dbReference type="SMART" id="SM00178">
    <property type="entry name" value="SAR"/>
    <property type="match status" value="1"/>
</dbReference>
<feature type="binding site" evidence="10">
    <location>
        <position position="31"/>
    </location>
    <ligand>
        <name>Mg(2+)</name>
        <dbReference type="ChEBI" id="CHEBI:18420"/>
    </ligand>
</feature>
<feature type="binding site" evidence="9">
    <location>
        <position position="71"/>
    </location>
    <ligand>
        <name>GTP</name>
        <dbReference type="ChEBI" id="CHEBI:37565"/>
    </ligand>
</feature>
<evidence type="ECO:0000256" key="5">
    <source>
        <dbReference type="ARBA" id="ARBA00022927"/>
    </source>
</evidence>
<dbReference type="GO" id="GO:0046872">
    <property type="term" value="F:metal ion binding"/>
    <property type="evidence" value="ECO:0007669"/>
    <property type="project" value="UniProtKB-KW"/>
</dbReference>
<dbReference type="PRINTS" id="PR00328">
    <property type="entry name" value="SAR1GTPBP"/>
</dbReference>
<keyword evidence="13" id="KW-1185">Reference proteome</keyword>
<dbReference type="PROSITE" id="PS51417">
    <property type="entry name" value="ARF"/>
    <property type="match status" value="1"/>
</dbReference>
<dbReference type="GO" id="GO:0003924">
    <property type="term" value="F:GTPase activity"/>
    <property type="evidence" value="ECO:0007669"/>
    <property type="project" value="InterPro"/>
</dbReference>
<dbReference type="PANTHER" id="PTHR11711">
    <property type="entry name" value="ADP RIBOSYLATION FACTOR-RELATED"/>
    <property type="match status" value="1"/>
</dbReference>
<dbReference type="Proteomes" id="UP000007797">
    <property type="component" value="Unassembled WGS sequence"/>
</dbReference>
<evidence type="ECO:0000313" key="13">
    <source>
        <dbReference type="Proteomes" id="UP000007797"/>
    </source>
</evidence>
<dbReference type="InterPro" id="IPR005225">
    <property type="entry name" value="Small_GTP-bd"/>
</dbReference>
<dbReference type="CDD" id="cd00878">
    <property type="entry name" value="Arf_Arl"/>
    <property type="match status" value="1"/>
</dbReference>
<dbReference type="Pfam" id="PF00025">
    <property type="entry name" value="Arf"/>
    <property type="match status" value="1"/>
</dbReference>
<reference evidence="13" key="1">
    <citation type="journal article" date="2011" name="Genome Res.">
        <title>Phylogeny-wide analysis of social amoeba genomes highlights ancient origins for complex intercellular communication.</title>
        <authorList>
            <person name="Heidel A.J."/>
            <person name="Lawal H.M."/>
            <person name="Felder M."/>
            <person name="Schilde C."/>
            <person name="Helps N.R."/>
            <person name="Tunggal B."/>
            <person name="Rivero F."/>
            <person name="John U."/>
            <person name="Schleicher M."/>
            <person name="Eichinger L."/>
            <person name="Platzer M."/>
            <person name="Noegel A.A."/>
            <person name="Schaap P."/>
            <person name="Gloeckner G."/>
        </authorList>
    </citation>
    <scope>NUCLEOTIDE SEQUENCE [LARGE SCALE GENOMIC DNA]</scope>
    <source>
        <strain evidence="13">SH3</strain>
    </source>
</reference>
<evidence type="ECO:0000256" key="7">
    <source>
        <dbReference type="ARBA" id="ARBA00023134"/>
    </source>
</evidence>
<dbReference type="GO" id="GO:0005525">
    <property type="term" value="F:GTP binding"/>
    <property type="evidence" value="ECO:0007669"/>
    <property type="project" value="UniProtKB-KW"/>
</dbReference>
<evidence type="ECO:0000256" key="1">
    <source>
        <dbReference type="ARBA" id="ARBA00004555"/>
    </source>
</evidence>
<dbReference type="GO" id="GO:0030010">
    <property type="term" value="P:establishment of cell polarity"/>
    <property type="evidence" value="ECO:0007669"/>
    <property type="project" value="UniProtKB-ARBA"/>
</dbReference>
<evidence type="ECO:0000313" key="12">
    <source>
        <dbReference type="EMBL" id="EGG22564.1"/>
    </source>
</evidence>
<keyword evidence="3 9" id="KW-0547">Nucleotide-binding</keyword>
<dbReference type="FunFam" id="3.40.50.300:FF:000412">
    <property type="entry name" value="ADP-ribosylation factor 1"/>
    <property type="match status" value="1"/>
</dbReference>
<feature type="binding site" evidence="9">
    <location>
        <begin position="24"/>
        <end position="31"/>
    </location>
    <ligand>
        <name>GTP</name>
        <dbReference type="ChEBI" id="CHEBI:37565"/>
    </ligand>
</feature>
<dbReference type="STRING" id="1054147.F4PQA1"/>
<dbReference type="InterPro" id="IPR027417">
    <property type="entry name" value="P-loop_NTPase"/>
</dbReference>
<accession>F4PQA1</accession>
<dbReference type="SUPFAM" id="SSF52540">
    <property type="entry name" value="P-loop containing nucleoside triphosphate hydrolases"/>
    <property type="match status" value="1"/>
</dbReference>
<keyword evidence="5" id="KW-0653">Protein transport</keyword>
<feature type="binding site" evidence="9">
    <location>
        <begin position="125"/>
        <end position="128"/>
    </location>
    <ligand>
        <name>GTP</name>
        <dbReference type="ChEBI" id="CHEBI:37565"/>
    </ligand>
</feature>
<keyword evidence="5" id="KW-0813">Transport</keyword>
<dbReference type="InterPro" id="IPR024156">
    <property type="entry name" value="Small_GTPase_ARF"/>
</dbReference>
<evidence type="ECO:0000256" key="3">
    <source>
        <dbReference type="ARBA" id="ARBA00022741"/>
    </source>
</evidence>
<dbReference type="GeneID" id="14874728"/>
<gene>
    <name evidence="12" type="ORF">DFA_04694</name>
</gene>
<organism evidence="12 13">
    <name type="scientific">Cavenderia fasciculata</name>
    <name type="common">Slime mold</name>
    <name type="synonym">Dictyostelium fasciculatum</name>
    <dbReference type="NCBI Taxonomy" id="261658"/>
    <lineage>
        <taxon>Eukaryota</taxon>
        <taxon>Amoebozoa</taxon>
        <taxon>Evosea</taxon>
        <taxon>Eumycetozoa</taxon>
        <taxon>Dictyostelia</taxon>
        <taxon>Acytosteliales</taxon>
        <taxon>Cavenderiaceae</taxon>
        <taxon>Cavenderia</taxon>
    </lineage>
</organism>
<dbReference type="GO" id="GO:0016192">
    <property type="term" value="P:vesicle-mediated transport"/>
    <property type="evidence" value="ECO:0007669"/>
    <property type="project" value="UniProtKB-KW"/>
</dbReference>
<keyword evidence="10" id="KW-0479">Metal-binding</keyword>
<keyword evidence="4" id="KW-0931">ER-Golgi transport</keyword>